<comment type="similarity">
    <text evidence="2 8">Belongs to the Mediator complex subunit 18 family.</text>
</comment>
<comment type="caution">
    <text evidence="9">The sequence shown here is derived from an EMBL/GenBank/DDBJ whole genome shotgun (WGS) entry which is preliminary data.</text>
</comment>
<dbReference type="GO" id="GO:0003712">
    <property type="term" value="F:transcription coregulator activity"/>
    <property type="evidence" value="ECO:0007669"/>
    <property type="project" value="InterPro"/>
</dbReference>
<dbReference type="InterPro" id="IPR019095">
    <property type="entry name" value="Mediator_Med18"/>
</dbReference>
<dbReference type="GO" id="GO:0070847">
    <property type="term" value="C:core mediator complex"/>
    <property type="evidence" value="ECO:0007669"/>
    <property type="project" value="TreeGrafter"/>
</dbReference>
<keyword evidence="5 8" id="KW-0804">Transcription</keyword>
<keyword evidence="6 8" id="KW-0539">Nucleus</keyword>
<keyword evidence="8" id="KW-0010">Activator</keyword>
<dbReference type="PANTHER" id="PTHR13321">
    <property type="entry name" value="MEDIATOR OF RNA POLYMERASE II TRANSCRIPTION, SUBUNIT 18"/>
    <property type="match status" value="1"/>
</dbReference>
<dbReference type="GO" id="GO:0006357">
    <property type="term" value="P:regulation of transcription by RNA polymerase II"/>
    <property type="evidence" value="ECO:0007669"/>
    <property type="project" value="InterPro"/>
</dbReference>
<evidence type="ECO:0000256" key="5">
    <source>
        <dbReference type="ARBA" id="ARBA00023163"/>
    </source>
</evidence>
<comment type="subunit">
    <text evidence="8">Component of the Mediator complex.</text>
</comment>
<proteinExistence type="inferred from homology"/>
<evidence type="ECO:0000256" key="8">
    <source>
        <dbReference type="RuleBase" id="RU364150"/>
    </source>
</evidence>
<evidence type="ECO:0000313" key="10">
    <source>
        <dbReference type="Proteomes" id="UP001148312"/>
    </source>
</evidence>
<dbReference type="PANTHER" id="PTHR13321:SF2">
    <property type="entry name" value="MEDIATOR OF RNA POLYMERASE II TRANSCRIPTION SUBUNIT 18"/>
    <property type="match status" value="1"/>
</dbReference>
<protein>
    <recommendedName>
        <fullName evidence="3 8">Mediator of RNA polymerase II transcription subunit 18</fullName>
    </recommendedName>
    <alternativeName>
        <fullName evidence="7 8">Mediator complex subunit 18</fullName>
    </alternativeName>
</protein>
<dbReference type="GO" id="GO:0016592">
    <property type="term" value="C:mediator complex"/>
    <property type="evidence" value="ECO:0007669"/>
    <property type="project" value="InterPro"/>
</dbReference>
<evidence type="ECO:0000256" key="7">
    <source>
        <dbReference type="ARBA" id="ARBA00032012"/>
    </source>
</evidence>
<comment type="function">
    <text evidence="8">Component of the Mediator complex, a coactivator involved in the regulated transcription of nearly all RNA polymerase II-dependent genes. Mediator functions as a bridge to convey information from gene-specific regulatory proteins to the basal RNA polymerase II transcription machinery. Mediator is recruited to promoters by direct interactions with regulatory proteins and serves as a scaffold for the assembly of a functional preinitiation complex with RNA polymerase II and the general transcription factors.</text>
</comment>
<sequence length="284" mass="31476">MHELLLFASVPVHQHHELLQQLAGLTAMQPRHALERRLVYKAFRKPGLNTGRVGGSQDLQQANAADLQRVNKMLNGGMFYTQVVGPVSEKDFAAAPVKVTASELDSDTQMAGMELSNPSASVQADTAATYDFDRQPWKLDFRDIPEAATRSAVTTRVMASAALPRGNIEPSMNAWGYGFVTEYVVEGDIFIHNDIVIFLHRVLHYPSDEKEPREPRRSLPSLKKMAPLEKTGSYVLQASIAVQDGSNQETMKTASQHLLGLREQLKSAVRLEPADRLSLDTRAK</sequence>
<evidence type="ECO:0000256" key="6">
    <source>
        <dbReference type="ARBA" id="ARBA00023242"/>
    </source>
</evidence>
<dbReference type="GO" id="GO:0006369">
    <property type="term" value="P:termination of RNA polymerase II transcription"/>
    <property type="evidence" value="ECO:0007669"/>
    <property type="project" value="TreeGrafter"/>
</dbReference>
<dbReference type="Pfam" id="PF09637">
    <property type="entry name" value="Med18"/>
    <property type="match status" value="1"/>
</dbReference>
<organism evidence="9 10">
    <name type="scientific">Penicillium diatomitis</name>
    <dbReference type="NCBI Taxonomy" id="2819901"/>
    <lineage>
        <taxon>Eukaryota</taxon>
        <taxon>Fungi</taxon>
        <taxon>Dikarya</taxon>
        <taxon>Ascomycota</taxon>
        <taxon>Pezizomycotina</taxon>
        <taxon>Eurotiomycetes</taxon>
        <taxon>Eurotiomycetidae</taxon>
        <taxon>Eurotiales</taxon>
        <taxon>Aspergillaceae</taxon>
        <taxon>Penicillium</taxon>
    </lineage>
</organism>
<evidence type="ECO:0000256" key="2">
    <source>
        <dbReference type="ARBA" id="ARBA00009814"/>
    </source>
</evidence>
<name>A0A9W9WVT3_9EURO</name>
<evidence type="ECO:0000313" key="9">
    <source>
        <dbReference type="EMBL" id="KAJ5477196.1"/>
    </source>
</evidence>
<dbReference type="AlphaFoldDB" id="A0A9W9WVT3"/>
<reference evidence="9" key="1">
    <citation type="submission" date="2022-12" db="EMBL/GenBank/DDBJ databases">
        <authorList>
            <person name="Petersen C."/>
        </authorList>
    </citation>
    <scope>NUCLEOTIDE SEQUENCE</scope>
    <source>
        <strain evidence="9">IBT 30728</strain>
    </source>
</reference>
<dbReference type="Proteomes" id="UP001148312">
    <property type="component" value="Unassembled WGS sequence"/>
</dbReference>
<evidence type="ECO:0000256" key="3">
    <source>
        <dbReference type="ARBA" id="ARBA00019612"/>
    </source>
</evidence>
<reference evidence="9" key="2">
    <citation type="journal article" date="2023" name="IMA Fungus">
        <title>Comparative genomic study of the Penicillium genus elucidates a diverse pangenome and 15 lateral gene transfer events.</title>
        <authorList>
            <person name="Petersen C."/>
            <person name="Sorensen T."/>
            <person name="Nielsen M.R."/>
            <person name="Sondergaard T.E."/>
            <person name="Sorensen J.L."/>
            <person name="Fitzpatrick D.A."/>
            <person name="Frisvad J.C."/>
            <person name="Nielsen K.L."/>
        </authorList>
    </citation>
    <scope>NUCLEOTIDE SEQUENCE</scope>
    <source>
        <strain evidence="9">IBT 30728</strain>
    </source>
</reference>
<keyword evidence="4 8" id="KW-0805">Transcription regulation</keyword>
<gene>
    <name evidence="8" type="primary">MED18</name>
    <name evidence="9" type="ORF">N7539_007340</name>
</gene>
<comment type="subcellular location">
    <subcellularLocation>
        <location evidence="1 8">Nucleus</location>
    </subcellularLocation>
</comment>
<keyword evidence="10" id="KW-1185">Reference proteome</keyword>
<evidence type="ECO:0000256" key="4">
    <source>
        <dbReference type="ARBA" id="ARBA00023015"/>
    </source>
</evidence>
<dbReference type="EMBL" id="JAPWDQ010000010">
    <property type="protein sequence ID" value="KAJ5477196.1"/>
    <property type="molecule type" value="Genomic_DNA"/>
</dbReference>
<dbReference type="Gene3D" id="2.40.320.10">
    <property type="entry name" value="Hypothetical Protein Pfu-838710-001"/>
    <property type="match status" value="1"/>
</dbReference>
<accession>A0A9W9WVT3</accession>
<evidence type="ECO:0000256" key="1">
    <source>
        <dbReference type="ARBA" id="ARBA00004123"/>
    </source>
</evidence>